<dbReference type="AlphaFoldDB" id="A0A7S9KLF2"/>
<evidence type="ECO:0000256" key="1">
    <source>
        <dbReference type="SAM" id="MobiDB-lite"/>
    </source>
</evidence>
<proteinExistence type="predicted"/>
<feature type="region of interest" description="Disordered" evidence="1">
    <location>
        <begin position="256"/>
        <end position="377"/>
    </location>
</feature>
<feature type="compositionally biased region" description="Acidic residues" evidence="1">
    <location>
        <begin position="165"/>
        <end position="174"/>
    </location>
</feature>
<feature type="region of interest" description="Disordered" evidence="1">
    <location>
        <begin position="140"/>
        <end position="244"/>
    </location>
</feature>
<feature type="compositionally biased region" description="Basic and acidic residues" evidence="1">
    <location>
        <begin position="319"/>
        <end position="332"/>
    </location>
</feature>
<sequence length="377" mass="41484">MPSCDEVRVTIDDDLHLKWMAVTGRSPDELGRLHKEYNVVHTWKFDPRAFTERMISAARDAKDNDDLTKRVELDVASQARDQETLRIRMLNDSHTQLWRSSSSDPRNYVRQVCKRSSSRQNILEGLAALLYQEEKDAMESCCSAGGSGDSAGNNADDGSGSGSGNDDEDEDDEPSTLYMPPQMEIIRTFFESEEAGADGPGEKLTGGSEPACPTFAHKPPTRSPTTSTISEQDNTSWPVIDRASPSICSVLLDVESTKSESYVSDAADQNTSSGSQTTDCVLETPSNDCHTKSELPSPDPALGHQHSDGDQGSTLQAQRPDRGERERERDYESPQSRPCTKGRFDHGISPPDGQRKHPLHEDQDQGGGTGLKRRRIS</sequence>
<dbReference type="EMBL" id="CP031385">
    <property type="protein sequence ID" value="QPG94467.1"/>
    <property type="molecule type" value="Genomic_DNA"/>
</dbReference>
<dbReference type="Proteomes" id="UP000594364">
    <property type="component" value="Chromosome 1"/>
</dbReference>
<evidence type="ECO:0000313" key="2">
    <source>
        <dbReference type="EMBL" id="QPG94467.1"/>
    </source>
</evidence>
<gene>
    <name evidence="2" type="ORF">C2857_006130</name>
</gene>
<keyword evidence="3" id="KW-1185">Reference proteome</keyword>
<reference evidence="2 3" key="1">
    <citation type="journal article" date="2018" name="PLoS Genet.">
        <title>Repeat elements organise 3D genome structure and mediate transcription in the filamentous fungus Epichloe festucae.</title>
        <authorList>
            <person name="Winter D.J."/>
            <person name="Ganley A.R.D."/>
            <person name="Young C.A."/>
            <person name="Liachko I."/>
            <person name="Schardl C.L."/>
            <person name="Dupont P.Y."/>
            <person name="Berry D."/>
            <person name="Ram A."/>
            <person name="Scott B."/>
            <person name="Cox M.P."/>
        </authorList>
    </citation>
    <scope>NUCLEOTIDE SEQUENCE [LARGE SCALE GENOMIC DNA]</scope>
    <source>
        <strain evidence="2 3">Fl1</strain>
    </source>
</reference>
<accession>A0A7S9KLF2</accession>
<name>A0A7S9KLF2_EPIFF</name>
<organism evidence="2 3">
    <name type="scientific">Epichloe festucae (strain Fl1)</name>
    <dbReference type="NCBI Taxonomy" id="877507"/>
    <lineage>
        <taxon>Eukaryota</taxon>
        <taxon>Fungi</taxon>
        <taxon>Dikarya</taxon>
        <taxon>Ascomycota</taxon>
        <taxon>Pezizomycotina</taxon>
        <taxon>Sordariomycetes</taxon>
        <taxon>Hypocreomycetidae</taxon>
        <taxon>Hypocreales</taxon>
        <taxon>Clavicipitaceae</taxon>
        <taxon>Epichloe</taxon>
    </lineage>
</organism>
<feature type="compositionally biased region" description="Polar residues" evidence="1">
    <location>
        <begin position="259"/>
        <end position="288"/>
    </location>
</feature>
<protein>
    <submittedName>
        <fullName evidence="2">Uncharacterized protein</fullName>
    </submittedName>
</protein>
<evidence type="ECO:0000313" key="3">
    <source>
        <dbReference type="Proteomes" id="UP000594364"/>
    </source>
</evidence>
<feature type="compositionally biased region" description="Basic and acidic residues" evidence="1">
    <location>
        <begin position="353"/>
        <end position="363"/>
    </location>
</feature>